<reference evidence="3" key="1">
    <citation type="submission" date="2023-07" db="EMBL/GenBank/DDBJ databases">
        <title>A draft genome of Kazachstania heterogenica Y-27499.</title>
        <authorList>
            <person name="Donic C."/>
            <person name="Kralova J.S."/>
            <person name="Fidel L."/>
            <person name="Ben-Dor S."/>
            <person name="Jung S."/>
        </authorList>
    </citation>
    <scope>NUCLEOTIDE SEQUENCE [LARGE SCALE GENOMIC DNA]</scope>
    <source>
        <strain evidence="3">Y27499</strain>
    </source>
</reference>
<organism evidence="2 3">
    <name type="scientific">Arxiozyma heterogenica</name>
    <dbReference type="NCBI Taxonomy" id="278026"/>
    <lineage>
        <taxon>Eukaryota</taxon>
        <taxon>Fungi</taxon>
        <taxon>Dikarya</taxon>
        <taxon>Ascomycota</taxon>
        <taxon>Saccharomycotina</taxon>
        <taxon>Saccharomycetes</taxon>
        <taxon>Saccharomycetales</taxon>
        <taxon>Saccharomycetaceae</taxon>
        <taxon>Arxiozyma</taxon>
    </lineage>
</organism>
<dbReference type="AlphaFoldDB" id="A0AAN8A6N0"/>
<evidence type="ECO:0000256" key="1">
    <source>
        <dbReference type="SAM" id="Phobius"/>
    </source>
</evidence>
<name>A0AAN8A6N0_9SACH</name>
<dbReference type="GO" id="GO:0005811">
    <property type="term" value="C:lipid droplet"/>
    <property type="evidence" value="ECO:0007669"/>
    <property type="project" value="TreeGrafter"/>
</dbReference>
<evidence type="ECO:0000313" key="2">
    <source>
        <dbReference type="EMBL" id="KAK5778997.1"/>
    </source>
</evidence>
<protein>
    <submittedName>
        <fullName evidence="2">Uncharacterized protein</fullName>
    </submittedName>
</protein>
<dbReference type="InterPro" id="IPR052786">
    <property type="entry name" value="Spore_wall_assembly"/>
</dbReference>
<keyword evidence="1" id="KW-1133">Transmembrane helix</keyword>
<sequence length="83" mass="9559">MAPYIGRIYLTKILRLQKLNNLQRKEYFYTYLGMFASFGVTAGLLETIPLLSGICLSTNYIATSLWLMDNEKKRGIFTIDNDL</sequence>
<accession>A0AAN8A6N0</accession>
<feature type="transmembrane region" description="Helical" evidence="1">
    <location>
        <begin position="27"/>
        <end position="44"/>
    </location>
</feature>
<dbReference type="GO" id="GO:0005628">
    <property type="term" value="C:prospore membrane"/>
    <property type="evidence" value="ECO:0007669"/>
    <property type="project" value="TreeGrafter"/>
</dbReference>
<dbReference type="PANTHER" id="PTHR34292:SF2">
    <property type="entry name" value="OUTER SPORE WALL PROTEIN LDS1"/>
    <property type="match status" value="1"/>
</dbReference>
<evidence type="ECO:0000313" key="3">
    <source>
        <dbReference type="Proteomes" id="UP001306508"/>
    </source>
</evidence>
<keyword evidence="1" id="KW-0812">Transmembrane</keyword>
<keyword evidence="1" id="KW-0472">Membrane</keyword>
<dbReference type="Proteomes" id="UP001306508">
    <property type="component" value="Unassembled WGS sequence"/>
</dbReference>
<proteinExistence type="predicted"/>
<gene>
    <name evidence="2" type="ORF">RI543_003617</name>
</gene>
<keyword evidence="3" id="KW-1185">Reference proteome</keyword>
<dbReference type="GO" id="GO:0005619">
    <property type="term" value="C:ascospore wall"/>
    <property type="evidence" value="ECO:0007669"/>
    <property type="project" value="TreeGrafter"/>
</dbReference>
<comment type="caution">
    <text evidence="2">The sequence shown here is derived from an EMBL/GenBank/DDBJ whole genome shotgun (WGS) entry which is preliminary data.</text>
</comment>
<dbReference type="PANTHER" id="PTHR34292">
    <property type="entry name" value="OUTER SPORE WALL PROTEIN LDS1"/>
    <property type="match status" value="1"/>
</dbReference>
<dbReference type="EMBL" id="JAWIZZ010000048">
    <property type="protein sequence ID" value="KAK5778997.1"/>
    <property type="molecule type" value="Genomic_DNA"/>
</dbReference>